<dbReference type="Gene3D" id="3.40.50.2300">
    <property type="match status" value="1"/>
</dbReference>
<feature type="modified residue" description="4-aspartylphosphate" evidence="6">
    <location>
        <position position="699"/>
    </location>
</feature>
<comment type="catalytic activity">
    <reaction evidence="1">
        <text>ATP + protein L-histidine = ADP + protein N-phospho-L-histidine.</text>
        <dbReference type="EC" id="2.7.13.3"/>
    </reaction>
</comment>
<evidence type="ECO:0000256" key="2">
    <source>
        <dbReference type="ARBA" id="ARBA00012438"/>
    </source>
</evidence>
<dbReference type="InterPro" id="IPR005467">
    <property type="entry name" value="His_kinase_dom"/>
</dbReference>
<dbReference type="PRINTS" id="PR00344">
    <property type="entry name" value="BCTRLSENSOR"/>
</dbReference>
<dbReference type="Gene3D" id="1.10.287.130">
    <property type="match status" value="1"/>
</dbReference>
<evidence type="ECO:0000256" key="4">
    <source>
        <dbReference type="ARBA" id="ARBA00022679"/>
    </source>
</evidence>
<reference evidence="11" key="1">
    <citation type="submission" date="2021-01" db="EMBL/GenBank/DDBJ databases">
        <authorList>
            <person name="Corre E."/>
            <person name="Pelletier E."/>
            <person name="Niang G."/>
            <person name="Scheremetjew M."/>
            <person name="Finn R."/>
            <person name="Kale V."/>
            <person name="Holt S."/>
            <person name="Cochrane G."/>
            <person name="Meng A."/>
            <person name="Brown T."/>
            <person name="Cohen L."/>
        </authorList>
    </citation>
    <scope>NUCLEOTIDE SEQUENCE</scope>
    <source>
        <strain evidence="11">NIES-381</strain>
    </source>
</reference>
<dbReference type="GO" id="GO:0005886">
    <property type="term" value="C:plasma membrane"/>
    <property type="evidence" value="ECO:0007669"/>
    <property type="project" value="TreeGrafter"/>
</dbReference>
<feature type="transmembrane region" description="Helical" evidence="8">
    <location>
        <begin position="52"/>
        <end position="75"/>
    </location>
</feature>
<keyword evidence="5" id="KW-0418">Kinase</keyword>
<dbReference type="CDD" id="cd00082">
    <property type="entry name" value="HisKA"/>
    <property type="match status" value="1"/>
</dbReference>
<dbReference type="PROSITE" id="PS50110">
    <property type="entry name" value="RESPONSE_REGULATORY"/>
    <property type="match status" value="1"/>
</dbReference>
<dbReference type="InterPro" id="IPR001789">
    <property type="entry name" value="Sig_transdc_resp-reg_receiver"/>
</dbReference>
<dbReference type="PANTHER" id="PTHR43047:SF72">
    <property type="entry name" value="OSMOSENSING HISTIDINE PROTEIN KINASE SLN1"/>
    <property type="match status" value="1"/>
</dbReference>
<dbReference type="SUPFAM" id="SSF52172">
    <property type="entry name" value="CheY-like"/>
    <property type="match status" value="1"/>
</dbReference>
<keyword evidence="8" id="KW-0472">Membrane</keyword>
<protein>
    <recommendedName>
        <fullName evidence="2">histidine kinase</fullName>
        <ecNumber evidence="2">2.7.13.3</ecNumber>
    </recommendedName>
</protein>
<keyword evidence="4" id="KW-0808">Transferase</keyword>
<feature type="domain" description="Response regulatory" evidence="10">
    <location>
        <begin position="647"/>
        <end position="772"/>
    </location>
</feature>
<gene>
    <name evidence="11" type="ORF">EGYM00392_LOCUS52582</name>
</gene>
<dbReference type="CDD" id="cd17546">
    <property type="entry name" value="REC_hyHK_CKI1_RcsC-like"/>
    <property type="match status" value="1"/>
</dbReference>
<evidence type="ECO:0000256" key="3">
    <source>
        <dbReference type="ARBA" id="ARBA00022553"/>
    </source>
</evidence>
<dbReference type="SMART" id="SM00448">
    <property type="entry name" value="REC"/>
    <property type="match status" value="1"/>
</dbReference>
<feature type="domain" description="Histidine kinase" evidence="9">
    <location>
        <begin position="271"/>
        <end position="510"/>
    </location>
</feature>
<dbReference type="GO" id="GO:0009927">
    <property type="term" value="F:histidine phosphotransfer kinase activity"/>
    <property type="evidence" value="ECO:0007669"/>
    <property type="project" value="TreeGrafter"/>
</dbReference>
<dbReference type="SUPFAM" id="SSF55874">
    <property type="entry name" value="ATPase domain of HSP90 chaperone/DNA topoisomerase II/histidine kinase"/>
    <property type="match status" value="1"/>
</dbReference>
<keyword evidence="3 6" id="KW-0597">Phosphoprotein</keyword>
<evidence type="ECO:0000256" key="5">
    <source>
        <dbReference type="ARBA" id="ARBA00022777"/>
    </source>
</evidence>
<dbReference type="InterPro" id="IPR036890">
    <property type="entry name" value="HATPase_C_sf"/>
</dbReference>
<dbReference type="InterPro" id="IPR003661">
    <property type="entry name" value="HisK_dim/P_dom"/>
</dbReference>
<sequence>MLALVCTPVLRNHLPTETAVAWITKCNSTLTLLYTVNLVFMATKYRRQSNLLMMLDLFMIICLVSETLLLVWPIMQCRVFDIIVQCKTIAVCPRLLDMYDLCCKSGRAETHNYSERVDDISAKVILVLVLLVLLTNLDLALWSDSHDAAAVANAMLVNNSSHVGTADTFVPCVNAHDKVRYLCFIFGVILVVLSSNRCLAGQINAMLALQNRKLGMSQTMAVWQVLEDAEEAHEIPNVAATIFPVVPHFPSRSTQTPPMPDNNVPDFFLNAMSHELRTPHATAMNTVELLLELEPMTPHRKLLEDIYVGSFRGLTQVSTIILYAELLSGRVKALPVHFDIVKLVEATIQSLRRAYFHTRIRFETGIEVSEYVGDESKLQHVLLQVLLNAIVHNPDDTTVAVSVSLATGMERQHPWQDEHAVERSADGPHLLLIEVEDQGVGMPPDYNFDDAAFRPFNSFRQGSRRGTSQGCGLGLYVAKLLVELLGGSIKVTFPDRPRGTSSSTDYPITPLPGLLHSPQPDSPSCAPGPQNASCLLSGPWGAEEKQPPRPGTRVSIRVPLMPRQIMHRVGPDDTRSPQLQGVGAVPPDLVQTLHDVHTTPGPRPLGSHRPGQSTGDEGNRKLDRYPEPGIGPSDTVQRAKPGSGTFPVLVVEDTPTIARALSAQLQHLGCRVTICNNGQEALQHLDSSPGAWYALIIMDYHMPVMDGIHCTQAIRRLEEEGRFLGKPAMYIQGLSADVRESTCGACLAAGMSSFSSKPMPIDGLRALVDSQRGNWAGSS</sequence>
<dbReference type="GO" id="GO:0000155">
    <property type="term" value="F:phosphorelay sensor kinase activity"/>
    <property type="evidence" value="ECO:0007669"/>
    <property type="project" value="InterPro"/>
</dbReference>
<evidence type="ECO:0000259" key="10">
    <source>
        <dbReference type="PROSITE" id="PS50110"/>
    </source>
</evidence>
<dbReference type="Pfam" id="PF00072">
    <property type="entry name" value="Response_reg"/>
    <property type="match status" value="1"/>
</dbReference>
<feature type="region of interest" description="Disordered" evidence="7">
    <location>
        <begin position="517"/>
        <end position="554"/>
    </location>
</feature>
<dbReference type="PANTHER" id="PTHR43047">
    <property type="entry name" value="TWO-COMPONENT HISTIDINE PROTEIN KINASE"/>
    <property type="match status" value="1"/>
</dbReference>
<evidence type="ECO:0000256" key="7">
    <source>
        <dbReference type="SAM" id="MobiDB-lite"/>
    </source>
</evidence>
<dbReference type="InterPro" id="IPR003594">
    <property type="entry name" value="HATPase_dom"/>
</dbReference>
<feature type="transmembrane region" description="Helical" evidence="8">
    <location>
        <begin position="20"/>
        <end position="40"/>
    </location>
</feature>
<feature type="compositionally biased region" description="Basic and acidic residues" evidence="7">
    <location>
        <begin position="617"/>
        <end position="626"/>
    </location>
</feature>
<dbReference type="InterPro" id="IPR036097">
    <property type="entry name" value="HisK_dim/P_sf"/>
</dbReference>
<dbReference type="PROSITE" id="PS50109">
    <property type="entry name" value="HIS_KIN"/>
    <property type="match status" value="1"/>
</dbReference>
<evidence type="ECO:0000259" key="9">
    <source>
        <dbReference type="PROSITE" id="PS50109"/>
    </source>
</evidence>
<dbReference type="SUPFAM" id="SSF47384">
    <property type="entry name" value="Homodimeric domain of signal transducing histidine kinase"/>
    <property type="match status" value="1"/>
</dbReference>
<dbReference type="Pfam" id="PF02518">
    <property type="entry name" value="HATPase_c"/>
    <property type="match status" value="1"/>
</dbReference>
<feature type="region of interest" description="Disordered" evidence="7">
    <location>
        <begin position="594"/>
        <end position="641"/>
    </location>
</feature>
<dbReference type="SMART" id="SM00387">
    <property type="entry name" value="HATPase_c"/>
    <property type="match status" value="1"/>
</dbReference>
<dbReference type="InterPro" id="IPR011006">
    <property type="entry name" value="CheY-like_superfamily"/>
</dbReference>
<evidence type="ECO:0000256" key="8">
    <source>
        <dbReference type="SAM" id="Phobius"/>
    </source>
</evidence>
<evidence type="ECO:0000256" key="6">
    <source>
        <dbReference type="PROSITE-ProRule" id="PRU00169"/>
    </source>
</evidence>
<dbReference type="AlphaFoldDB" id="A0A7S1JE79"/>
<dbReference type="EMBL" id="HBGA01143772">
    <property type="protein sequence ID" value="CAD9041407.1"/>
    <property type="molecule type" value="Transcribed_RNA"/>
</dbReference>
<evidence type="ECO:0000256" key="1">
    <source>
        <dbReference type="ARBA" id="ARBA00000085"/>
    </source>
</evidence>
<organism evidence="11">
    <name type="scientific">Eutreptiella gymnastica</name>
    <dbReference type="NCBI Taxonomy" id="73025"/>
    <lineage>
        <taxon>Eukaryota</taxon>
        <taxon>Discoba</taxon>
        <taxon>Euglenozoa</taxon>
        <taxon>Euglenida</taxon>
        <taxon>Spirocuta</taxon>
        <taxon>Euglenophyceae</taxon>
        <taxon>Eutreptiales</taxon>
        <taxon>Eutreptiaceae</taxon>
        <taxon>Eutreptiella</taxon>
    </lineage>
</organism>
<keyword evidence="8" id="KW-1133">Transmembrane helix</keyword>
<proteinExistence type="predicted"/>
<keyword evidence="8" id="KW-0812">Transmembrane</keyword>
<evidence type="ECO:0000313" key="11">
    <source>
        <dbReference type="EMBL" id="CAD9041407.1"/>
    </source>
</evidence>
<accession>A0A7S1JE79</accession>
<name>A0A7S1JE79_9EUGL</name>
<dbReference type="EC" id="2.7.13.3" evidence="2"/>
<dbReference type="InterPro" id="IPR004358">
    <property type="entry name" value="Sig_transdc_His_kin-like_C"/>
</dbReference>
<dbReference type="Gene3D" id="3.30.565.10">
    <property type="entry name" value="Histidine kinase-like ATPase, C-terminal domain"/>
    <property type="match status" value="1"/>
</dbReference>